<organism evidence="1 2">
    <name type="scientific">Plakobranchus ocellatus</name>
    <dbReference type="NCBI Taxonomy" id="259542"/>
    <lineage>
        <taxon>Eukaryota</taxon>
        <taxon>Metazoa</taxon>
        <taxon>Spiralia</taxon>
        <taxon>Lophotrochozoa</taxon>
        <taxon>Mollusca</taxon>
        <taxon>Gastropoda</taxon>
        <taxon>Heterobranchia</taxon>
        <taxon>Euthyneura</taxon>
        <taxon>Panpulmonata</taxon>
        <taxon>Sacoglossa</taxon>
        <taxon>Placobranchoidea</taxon>
        <taxon>Plakobranchidae</taxon>
        <taxon>Plakobranchus</taxon>
    </lineage>
</organism>
<dbReference type="EMBL" id="BLXT01003952">
    <property type="protein sequence ID" value="GFO08333.1"/>
    <property type="molecule type" value="Genomic_DNA"/>
</dbReference>
<keyword evidence="2" id="KW-1185">Reference proteome</keyword>
<accession>A0AAV4AM07</accession>
<dbReference type="AlphaFoldDB" id="A0AAV4AM07"/>
<proteinExistence type="predicted"/>
<name>A0AAV4AM07_9GAST</name>
<evidence type="ECO:0000313" key="1">
    <source>
        <dbReference type="EMBL" id="GFO08333.1"/>
    </source>
</evidence>
<protein>
    <submittedName>
        <fullName evidence="1">Jerky protein</fullName>
    </submittedName>
</protein>
<evidence type="ECO:0000313" key="2">
    <source>
        <dbReference type="Proteomes" id="UP000735302"/>
    </source>
</evidence>
<reference evidence="1 2" key="1">
    <citation type="journal article" date="2021" name="Elife">
        <title>Chloroplast acquisition without the gene transfer in kleptoplastic sea slugs, Plakobranchus ocellatus.</title>
        <authorList>
            <person name="Maeda T."/>
            <person name="Takahashi S."/>
            <person name="Yoshida T."/>
            <person name="Shimamura S."/>
            <person name="Takaki Y."/>
            <person name="Nagai Y."/>
            <person name="Toyoda A."/>
            <person name="Suzuki Y."/>
            <person name="Arimoto A."/>
            <person name="Ishii H."/>
            <person name="Satoh N."/>
            <person name="Nishiyama T."/>
            <person name="Hasebe M."/>
            <person name="Maruyama T."/>
            <person name="Minagawa J."/>
            <person name="Obokata J."/>
            <person name="Shigenobu S."/>
        </authorList>
    </citation>
    <scope>NUCLEOTIDE SEQUENCE [LARGE SCALE GENOMIC DNA]</scope>
</reference>
<gene>
    <name evidence="1" type="ORF">PoB_003483800</name>
</gene>
<comment type="caution">
    <text evidence="1">The sequence shown here is derived from an EMBL/GenBank/DDBJ whole genome shotgun (WGS) entry which is preliminary data.</text>
</comment>
<sequence>MLGFSPPTVTTYPFVDPHSRSTKRKAHVVVKIYSTIKKLSDDSRISAIRVCHNVIASYCHSLQISNRLHPL</sequence>
<dbReference type="Proteomes" id="UP000735302">
    <property type="component" value="Unassembled WGS sequence"/>
</dbReference>